<dbReference type="EMBL" id="JAKKPZ010000010">
    <property type="protein sequence ID" value="KAI1716260.1"/>
    <property type="molecule type" value="Genomic_DNA"/>
</dbReference>
<accession>A0AAD4N9A4</accession>
<feature type="compositionally biased region" description="Basic and acidic residues" evidence="1">
    <location>
        <begin position="135"/>
        <end position="149"/>
    </location>
</feature>
<evidence type="ECO:0000313" key="2">
    <source>
        <dbReference type="EMBL" id="KAI1716260.1"/>
    </source>
</evidence>
<evidence type="ECO:0000256" key="1">
    <source>
        <dbReference type="SAM" id="MobiDB-lite"/>
    </source>
</evidence>
<dbReference type="AlphaFoldDB" id="A0AAD4N9A4"/>
<organism evidence="2 3">
    <name type="scientific">Ditylenchus destructor</name>
    <dbReference type="NCBI Taxonomy" id="166010"/>
    <lineage>
        <taxon>Eukaryota</taxon>
        <taxon>Metazoa</taxon>
        <taxon>Ecdysozoa</taxon>
        <taxon>Nematoda</taxon>
        <taxon>Chromadorea</taxon>
        <taxon>Rhabditida</taxon>
        <taxon>Tylenchina</taxon>
        <taxon>Tylenchomorpha</taxon>
        <taxon>Sphaerularioidea</taxon>
        <taxon>Anguinidae</taxon>
        <taxon>Anguininae</taxon>
        <taxon>Ditylenchus</taxon>
    </lineage>
</organism>
<dbReference type="Proteomes" id="UP001201812">
    <property type="component" value="Unassembled WGS sequence"/>
</dbReference>
<gene>
    <name evidence="2" type="ORF">DdX_07299</name>
</gene>
<name>A0AAD4N9A4_9BILA</name>
<comment type="caution">
    <text evidence="2">The sequence shown here is derived from an EMBL/GenBank/DDBJ whole genome shotgun (WGS) entry which is preliminary data.</text>
</comment>
<feature type="compositionally biased region" description="Polar residues" evidence="1">
    <location>
        <begin position="169"/>
        <end position="183"/>
    </location>
</feature>
<reference evidence="2" key="1">
    <citation type="submission" date="2022-01" db="EMBL/GenBank/DDBJ databases">
        <title>Genome Sequence Resource for Two Populations of Ditylenchus destructor, the Migratory Endoparasitic Phytonematode.</title>
        <authorList>
            <person name="Zhang H."/>
            <person name="Lin R."/>
            <person name="Xie B."/>
        </authorList>
    </citation>
    <scope>NUCLEOTIDE SEQUENCE</scope>
    <source>
        <strain evidence="2">BazhouSP</strain>
    </source>
</reference>
<protein>
    <submittedName>
        <fullName evidence="2">Uncharacterized protein</fullName>
    </submittedName>
</protein>
<evidence type="ECO:0000313" key="3">
    <source>
        <dbReference type="Proteomes" id="UP001201812"/>
    </source>
</evidence>
<keyword evidence="3" id="KW-1185">Reference proteome</keyword>
<proteinExistence type="predicted"/>
<feature type="region of interest" description="Disordered" evidence="1">
    <location>
        <begin position="122"/>
        <end position="203"/>
    </location>
</feature>
<sequence>MAVYNSCFYYRVHTPSPSIDDIHALTNFSQKESHKMAAQSLASLPIMSSLTDSFNMEMENKKKKNRQILYDSAISLILPPSETCEIVPEKHQNRFIFYSTVRQPSKKMPFIKQAVNKNMGQSTYLNNSRSCGHLSKPDKGNNSRSRKLEMQNPRKLRDTSSVARLPNGRGSQMSRRHSASTADCRQDNRKPIHNSYGNSRGFGSEVRTRYNKLATLIGGFSCNKNIVVAWLVTF</sequence>